<dbReference type="AlphaFoldDB" id="A0A182UK76"/>
<sequence length="119" mass="12588">MQASCVPADGFMPPGPPPPPPPPLFTLAAFEILELVLMIVFGPFVMVAVADDYSTSSLIFLICSTSTPSLSSIRSSVSSFVTWNLCRSSLPFSSSILSCLSLSSFFFLPASSDSTSHSN</sequence>
<evidence type="ECO:0000313" key="2">
    <source>
        <dbReference type="EnsemblMetazoa" id="AMEC021924-PA"/>
    </source>
</evidence>
<keyword evidence="1" id="KW-0812">Transmembrane</keyword>
<reference evidence="3" key="1">
    <citation type="submission" date="2014-01" db="EMBL/GenBank/DDBJ databases">
        <title>The Genome Sequence of Anopheles melas CM1001059_A (V2).</title>
        <authorList>
            <consortium name="The Broad Institute Genomics Platform"/>
            <person name="Neafsey D.E."/>
            <person name="Besansky N."/>
            <person name="Howell P."/>
            <person name="Walton C."/>
            <person name="Young S.K."/>
            <person name="Zeng Q."/>
            <person name="Gargeya S."/>
            <person name="Fitzgerald M."/>
            <person name="Haas B."/>
            <person name="Abouelleil A."/>
            <person name="Allen A.W."/>
            <person name="Alvarado L."/>
            <person name="Arachchi H.M."/>
            <person name="Berlin A.M."/>
            <person name="Chapman S.B."/>
            <person name="Gainer-Dewar J."/>
            <person name="Goldberg J."/>
            <person name="Griggs A."/>
            <person name="Gujja S."/>
            <person name="Hansen M."/>
            <person name="Howarth C."/>
            <person name="Imamovic A."/>
            <person name="Ireland A."/>
            <person name="Larimer J."/>
            <person name="McCowan C."/>
            <person name="Murphy C."/>
            <person name="Pearson M."/>
            <person name="Poon T.W."/>
            <person name="Priest M."/>
            <person name="Roberts A."/>
            <person name="Saif S."/>
            <person name="Shea T."/>
            <person name="Sisk P."/>
            <person name="Sykes S."/>
            <person name="Wortman J."/>
            <person name="Nusbaum C."/>
            <person name="Birren B."/>
        </authorList>
    </citation>
    <scope>NUCLEOTIDE SEQUENCE [LARGE SCALE GENOMIC DNA]</scope>
    <source>
        <strain evidence="3">CM1001059</strain>
    </source>
</reference>
<accession>A0A182UK76</accession>
<organism evidence="2 3">
    <name type="scientific">Anopheles melas</name>
    <dbReference type="NCBI Taxonomy" id="34690"/>
    <lineage>
        <taxon>Eukaryota</taxon>
        <taxon>Metazoa</taxon>
        <taxon>Ecdysozoa</taxon>
        <taxon>Arthropoda</taxon>
        <taxon>Hexapoda</taxon>
        <taxon>Insecta</taxon>
        <taxon>Pterygota</taxon>
        <taxon>Neoptera</taxon>
        <taxon>Endopterygota</taxon>
        <taxon>Diptera</taxon>
        <taxon>Nematocera</taxon>
        <taxon>Culicoidea</taxon>
        <taxon>Culicidae</taxon>
        <taxon>Anophelinae</taxon>
        <taxon>Anopheles</taxon>
    </lineage>
</organism>
<keyword evidence="1" id="KW-0472">Membrane</keyword>
<evidence type="ECO:0000313" key="3">
    <source>
        <dbReference type="Proteomes" id="UP000075902"/>
    </source>
</evidence>
<reference evidence="2" key="2">
    <citation type="submission" date="2020-05" db="UniProtKB">
        <authorList>
            <consortium name="EnsemblMetazoa"/>
        </authorList>
    </citation>
    <scope>IDENTIFICATION</scope>
    <source>
        <strain evidence="2">CM1001059</strain>
    </source>
</reference>
<dbReference type="VEuPathDB" id="VectorBase:AMEC021924"/>
<protein>
    <submittedName>
        <fullName evidence="2">Uncharacterized protein</fullName>
    </submittedName>
</protein>
<proteinExistence type="predicted"/>
<feature type="transmembrane region" description="Helical" evidence="1">
    <location>
        <begin position="24"/>
        <end position="46"/>
    </location>
</feature>
<evidence type="ECO:0000256" key="1">
    <source>
        <dbReference type="SAM" id="Phobius"/>
    </source>
</evidence>
<keyword evidence="3" id="KW-1185">Reference proteome</keyword>
<dbReference type="EnsemblMetazoa" id="AMEC021924-RA">
    <property type="protein sequence ID" value="AMEC021924-PA"/>
    <property type="gene ID" value="AMEC021924"/>
</dbReference>
<keyword evidence="1" id="KW-1133">Transmembrane helix</keyword>
<dbReference type="Proteomes" id="UP000075902">
    <property type="component" value="Unassembled WGS sequence"/>
</dbReference>
<name>A0A182UK76_9DIPT</name>